<sequence>ARCSTTYSKGNKLSSVLLIRYKQSERGSPKHKLAKLLEAGVHAVDGAREGQDVRRAVRGRLPAVRRLGGDGLPDQPRHRGAQRRSLLLVGRRLLLRVLVVMRRARRHFVRVTLLHGMGDRALA</sequence>
<protein>
    <submittedName>
        <fullName evidence="1">Uncharacterized protein</fullName>
    </submittedName>
</protein>
<reference evidence="1" key="2">
    <citation type="submission" date="2018-03" db="EMBL/GenBank/DDBJ databases">
        <title>The Triticum urartu genome reveals the dynamic nature of wheat genome evolution.</title>
        <authorList>
            <person name="Ling H."/>
            <person name="Ma B."/>
            <person name="Shi X."/>
            <person name="Liu H."/>
            <person name="Dong L."/>
            <person name="Sun H."/>
            <person name="Cao Y."/>
            <person name="Gao Q."/>
            <person name="Zheng S."/>
            <person name="Li Y."/>
            <person name="Yu Y."/>
            <person name="Du H."/>
            <person name="Qi M."/>
            <person name="Li Y."/>
            <person name="Yu H."/>
            <person name="Cui Y."/>
            <person name="Wang N."/>
            <person name="Chen C."/>
            <person name="Wu H."/>
            <person name="Zhao Y."/>
            <person name="Zhang J."/>
            <person name="Li Y."/>
            <person name="Zhou W."/>
            <person name="Zhang B."/>
            <person name="Hu W."/>
            <person name="Eijk M."/>
            <person name="Tang J."/>
            <person name="Witsenboer H."/>
            <person name="Zhao S."/>
            <person name="Li Z."/>
            <person name="Zhang A."/>
            <person name="Wang D."/>
            <person name="Liang C."/>
        </authorList>
    </citation>
    <scope>NUCLEOTIDE SEQUENCE [LARGE SCALE GENOMIC DNA]</scope>
    <source>
        <strain evidence="1">cv. G1812</strain>
    </source>
</reference>
<dbReference type="AlphaFoldDB" id="A0A8R7UC83"/>
<keyword evidence="2" id="KW-1185">Reference proteome</keyword>
<dbReference type="EnsemblPlants" id="TuG1812S0003273700.01.T01">
    <property type="protein sequence ID" value="TuG1812S0003273700.01.T01.s_cds31177"/>
    <property type="gene ID" value="TuG1812S0003273700.01"/>
</dbReference>
<organism evidence="1 2">
    <name type="scientific">Triticum urartu</name>
    <name type="common">Red wild einkorn</name>
    <name type="synonym">Crithodium urartu</name>
    <dbReference type="NCBI Taxonomy" id="4572"/>
    <lineage>
        <taxon>Eukaryota</taxon>
        <taxon>Viridiplantae</taxon>
        <taxon>Streptophyta</taxon>
        <taxon>Embryophyta</taxon>
        <taxon>Tracheophyta</taxon>
        <taxon>Spermatophyta</taxon>
        <taxon>Magnoliopsida</taxon>
        <taxon>Liliopsida</taxon>
        <taxon>Poales</taxon>
        <taxon>Poaceae</taxon>
        <taxon>BOP clade</taxon>
        <taxon>Pooideae</taxon>
        <taxon>Triticodae</taxon>
        <taxon>Triticeae</taxon>
        <taxon>Triticinae</taxon>
        <taxon>Triticum</taxon>
    </lineage>
</organism>
<proteinExistence type="predicted"/>
<dbReference type="Gramene" id="TuG1812G0500000911.01.T01">
    <property type="protein sequence ID" value="TuG1812G0500000911.01.T01.cds437696"/>
    <property type="gene ID" value="TuG1812G0500000911.01"/>
</dbReference>
<dbReference type="Proteomes" id="UP000015106">
    <property type="component" value="Chromosome 5"/>
</dbReference>
<reference evidence="2" key="1">
    <citation type="journal article" date="2013" name="Nature">
        <title>Draft genome of the wheat A-genome progenitor Triticum urartu.</title>
        <authorList>
            <person name="Ling H.Q."/>
            <person name="Zhao S."/>
            <person name="Liu D."/>
            <person name="Wang J."/>
            <person name="Sun H."/>
            <person name="Zhang C."/>
            <person name="Fan H."/>
            <person name="Li D."/>
            <person name="Dong L."/>
            <person name="Tao Y."/>
            <person name="Gao C."/>
            <person name="Wu H."/>
            <person name="Li Y."/>
            <person name="Cui Y."/>
            <person name="Guo X."/>
            <person name="Zheng S."/>
            <person name="Wang B."/>
            <person name="Yu K."/>
            <person name="Liang Q."/>
            <person name="Yang W."/>
            <person name="Lou X."/>
            <person name="Chen J."/>
            <person name="Feng M."/>
            <person name="Jian J."/>
            <person name="Zhang X."/>
            <person name="Luo G."/>
            <person name="Jiang Y."/>
            <person name="Liu J."/>
            <person name="Wang Z."/>
            <person name="Sha Y."/>
            <person name="Zhang B."/>
            <person name="Wu H."/>
            <person name="Tang D."/>
            <person name="Shen Q."/>
            <person name="Xue P."/>
            <person name="Zou S."/>
            <person name="Wang X."/>
            <person name="Liu X."/>
            <person name="Wang F."/>
            <person name="Yang Y."/>
            <person name="An X."/>
            <person name="Dong Z."/>
            <person name="Zhang K."/>
            <person name="Zhang X."/>
            <person name="Luo M.C."/>
            <person name="Dvorak J."/>
            <person name="Tong Y."/>
            <person name="Wang J."/>
            <person name="Yang H."/>
            <person name="Li Z."/>
            <person name="Wang D."/>
            <person name="Zhang A."/>
            <person name="Wang J."/>
        </authorList>
    </citation>
    <scope>NUCLEOTIDE SEQUENCE</scope>
    <source>
        <strain evidence="2">cv. G1812</strain>
    </source>
</reference>
<dbReference type="EnsemblPlants" id="TuG1812G0500000911.01.T01">
    <property type="protein sequence ID" value="TuG1812G0500000911.01.T01.cds437696"/>
    <property type="gene ID" value="TuG1812G0500000911.01"/>
</dbReference>
<name>A0A8R7UC83_TRIUA</name>
<dbReference type="Gramene" id="TuG1812S0003273700.01.T01">
    <property type="protein sequence ID" value="TuG1812S0003273700.01.T01.s_cds31177"/>
    <property type="gene ID" value="TuG1812S0003273700.01"/>
</dbReference>
<accession>A0A8R7UC83</accession>
<evidence type="ECO:0000313" key="2">
    <source>
        <dbReference type="Proteomes" id="UP000015106"/>
    </source>
</evidence>
<reference evidence="1" key="3">
    <citation type="submission" date="2022-06" db="UniProtKB">
        <authorList>
            <consortium name="EnsemblPlants"/>
        </authorList>
    </citation>
    <scope>IDENTIFICATION</scope>
</reference>
<evidence type="ECO:0000313" key="1">
    <source>
        <dbReference type="EnsemblPlants" id="TuG1812G0500000911.01.T01.cds437696"/>
    </source>
</evidence>